<name>A0A194UVZ4_CYTMA</name>
<dbReference type="AlphaFoldDB" id="A0A194UVZ4"/>
<dbReference type="STRING" id="694573.A0A194UVZ4"/>
<feature type="compositionally biased region" description="Low complexity" evidence="2">
    <location>
        <begin position="87"/>
        <end position="99"/>
    </location>
</feature>
<evidence type="ECO:0000313" key="4">
    <source>
        <dbReference type="Proteomes" id="UP000078576"/>
    </source>
</evidence>
<organism evidence="3 4">
    <name type="scientific">Cytospora mali</name>
    <name type="common">Apple Valsa canker fungus</name>
    <name type="synonym">Valsa mali</name>
    <dbReference type="NCBI Taxonomy" id="578113"/>
    <lineage>
        <taxon>Eukaryota</taxon>
        <taxon>Fungi</taxon>
        <taxon>Dikarya</taxon>
        <taxon>Ascomycota</taxon>
        <taxon>Pezizomycotina</taxon>
        <taxon>Sordariomycetes</taxon>
        <taxon>Sordariomycetidae</taxon>
        <taxon>Diaporthales</taxon>
        <taxon>Cytosporaceae</taxon>
        <taxon>Cytospora</taxon>
    </lineage>
</organism>
<evidence type="ECO:0000256" key="1">
    <source>
        <dbReference type="SAM" id="Coils"/>
    </source>
</evidence>
<dbReference type="Proteomes" id="UP000078576">
    <property type="component" value="Unassembled WGS sequence"/>
</dbReference>
<feature type="compositionally biased region" description="Basic and acidic residues" evidence="2">
    <location>
        <begin position="9"/>
        <end position="18"/>
    </location>
</feature>
<protein>
    <submittedName>
        <fullName evidence="3">Uncharacterized protein</fullName>
    </submittedName>
</protein>
<gene>
    <name evidence="3" type="ORF">VP1G_03224</name>
</gene>
<feature type="region of interest" description="Disordered" evidence="2">
    <location>
        <begin position="184"/>
        <end position="214"/>
    </location>
</feature>
<feature type="compositionally biased region" description="Polar residues" evidence="2">
    <location>
        <begin position="20"/>
        <end position="35"/>
    </location>
</feature>
<feature type="compositionally biased region" description="Acidic residues" evidence="2">
    <location>
        <begin position="188"/>
        <end position="208"/>
    </location>
</feature>
<evidence type="ECO:0000256" key="2">
    <source>
        <dbReference type="SAM" id="MobiDB-lite"/>
    </source>
</evidence>
<reference evidence="4" key="1">
    <citation type="submission" date="2014-12" db="EMBL/GenBank/DDBJ databases">
        <title>Genome Sequence of Valsa Canker Pathogens Uncovers a Specific Adaption of Colonization on Woody Bark.</title>
        <authorList>
            <person name="Yin Z."/>
            <person name="Liu H."/>
            <person name="Gao X."/>
            <person name="Li Z."/>
            <person name="Song N."/>
            <person name="Ke X."/>
            <person name="Dai Q."/>
            <person name="Wu Y."/>
            <person name="Sun Y."/>
            <person name="Xu J.-R."/>
            <person name="Kang Z.K."/>
            <person name="Wang L."/>
            <person name="Huang L."/>
        </authorList>
    </citation>
    <scope>NUCLEOTIDE SEQUENCE [LARGE SCALE GENOMIC DNA]</scope>
    <source>
        <strain evidence="4">SXYL134</strain>
    </source>
</reference>
<evidence type="ECO:0000313" key="3">
    <source>
        <dbReference type="EMBL" id="KUI55781.1"/>
    </source>
</evidence>
<feature type="compositionally biased region" description="Polar residues" evidence="2">
    <location>
        <begin position="60"/>
        <end position="71"/>
    </location>
</feature>
<feature type="coiled-coil region" evidence="1">
    <location>
        <begin position="268"/>
        <end position="295"/>
    </location>
</feature>
<proteinExistence type="predicted"/>
<dbReference type="OrthoDB" id="5228679at2759"/>
<feature type="region of interest" description="Disordered" evidence="2">
    <location>
        <begin position="60"/>
        <end position="138"/>
    </location>
</feature>
<accession>A0A194UVZ4</accession>
<sequence length="529" mass="59722">MDSVASDQGFKHDPDHHPSLPTSASPMELSPSSVNQEDDAEMEEVPAAFHEVEELGVLISQSQQTATTNNHPAAPVYEASFQNTEFDSYGDSGGSSDISSHIEDDDDSDYDSRVEGESVNNEGDEAVQAINPDGPTEAAYDLWDQILSESRPDHRATYKDLNDDERSIFVDLDDDPDVIAAEIASISDDSESEIDDSEDSKDDEDGETGADVSDVLQPTIPRRYIPRHHVRRGRPYRRSSSIEPTQLERLLYSHSRPSRRPYEFGRELEQEDHRVVELKKLIRSLRAELRDVRSHQTELRADIAKARSGFCRACAAAGISDELWQEYEAFCESLEPKFGSRGGWSVTCYEDHEGSYVKYDRHLNLFVQSAEMPLGACNLRCEASVIESYHKREYVVEFWPLASPEPLTEGETTWGQQYPNLYRLARIAAYEPTHTDGEAARELLRLLPDQQSPCSGGWLFEYRAEPARANHPVKSRQWSYRSAHNISNLAEKRRAEDLEDDDVEDDDVAGWDTDLAVDFQAGLMMMDSE</sequence>
<keyword evidence="4" id="KW-1185">Reference proteome</keyword>
<dbReference type="EMBL" id="KN714683">
    <property type="protein sequence ID" value="KUI55781.1"/>
    <property type="molecule type" value="Genomic_DNA"/>
</dbReference>
<keyword evidence="1" id="KW-0175">Coiled coil</keyword>
<feature type="region of interest" description="Disordered" evidence="2">
    <location>
        <begin position="1"/>
        <end position="47"/>
    </location>
</feature>